<dbReference type="OrthoDB" id="9805682at2"/>
<keyword evidence="6 7" id="KW-0472">Membrane</keyword>
<feature type="domain" description="Type II secretion system protein GspF" evidence="8">
    <location>
        <begin position="72"/>
        <end position="191"/>
    </location>
</feature>
<sequence>MLKKVVLTNINTARSFPVIVDTDDDQKAILGAGKAPNETAVVTDIVGVDEAVHRGTTKAPGKEEMVTLFGGLARCLERNISTVKSLELISGRLSTPRYRGAVADIAQKVLEGEKLSDCFGMHPDLFTEDIVALIRAGEESGQVHEVFRQVARSNDKTQRVLKKLRAGLVYPAIVLVLAIAVVIVMSFTLVPAISKLYGAMHVTLPVATRMMMAFSQTLIKQPYFVLIPIIGLGALFKYWPKIYRIPRVQLTLTRVPTVGNIIRKSAAMVSFRCLSMLLHANVRISTALEISARSANHVEFEQFFLRVRDHIIEGMSLPEGFLMESHLLGPDGRMIAGVVQMAGETGGVNELLDEIAADYEEELDIIAGQLDKIMEPFMIVFLAVVVGFLIYAIYGPIFNLSQVLLPKKPGAPVPTAEVSR</sequence>
<dbReference type="Proteomes" id="UP000076023">
    <property type="component" value="Unassembled WGS sequence"/>
</dbReference>
<evidence type="ECO:0000313" key="10">
    <source>
        <dbReference type="Proteomes" id="UP000076023"/>
    </source>
</evidence>
<dbReference type="InterPro" id="IPR018076">
    <property type="entry name" value="T2SS_GspF_dom"/>
</dbReference>
<name>A0A146G999_TERSA</name>
<keyword evidence="4 7" id="KW-0812">Transmembrane</keyword>
<dbReference type="GO" id="GO:0005886">
    <property type="term" value="C:plasma membrane"/>
    <property type="evidence" value="ECO:0007669"/>
    <property type="project" value="UniProtKB-SubCell"/>
</dbReference>
<dbReference type="PANTHER" id="PTHR30012:SF0">
    <property type="entry name" value="TYPE II SECRETION SYSTEM PROTEIN F-RELATED"/>
    <property type="match status" value="1"/>
</dbReference>
<feature type="transmembrane region" description="Helical" evidence="7">
    <location>
        <begin position="168"/>
        <end position="193"/>
    </location>
</feature>
<evidence type="ECO:0000259" key="8">
    <source>
        <dbReference type="Pfam" id="PF00482"/>
    </source>
</evidence>
<evidence type="ECO:0000256" key="5">
    <source>
        <dbReference type="ARBA" id="ARBA00022989"/>
    </source>
</evidence>
<comment type="subcellular location">
    <subcellularLocation>
        <location evidence="1">Cell membrane</location>
        <topology evidence="1">Multi-pass membrane protein</topology>
    </subcellularLocation>
</comment>
<keyword evidence="10" id="KW-1185">Reference proteome</keyword>
<evidence type="ECO:0000256" key="4">
    <source>
        <dbReference type="ARBA" id="ARBA00022692"/>
    </source>
</evidence>
<evidence type="ECO:0000256" key="3">
    <source>
        <dbReference type="ARBA" id="ARBA00022475"/>
    </source>
</evidence>
<feature type="transmembrane region" description="Helical" evidence="7">
    <location>
        <begin position="377"/>
        <end position="397"/>
    </location>
</feature>
<evidence type="ECO:0000256" key="6">
    <source>
        <dbReference type="ARBA" id="ARBA00023136"/>
    </source>
</evidence>
<reference evidence="10" key="1">
    <citation type="journal article" date="2017" name="Genome Announc.">
        <title>Draft Genome Sequence of Terrimicrobium sacchariphilum NM-5T, a Facultative Anaerobic Soil Bacterium of the Class Spartobacteria.</title>
        <authorList>
            <person name="Qiu Y.L."/>
            <person name="Tourlousse D.M."/>
            <person name="Matsuura N."/>
            <person name="Ohashi A."/>
            <person name="Sekiguchi Y."/>
        </authorList>
    </citation>
    <scope>NUCLEOTIDE SEQUENCE [LARGE SCALE GENOMIC DNA]</scope>
    <source>
        <strain evidence="10">NM-5</strain>
    </source>
</reference>
<dbReference type="PANTHER" id="PTHR30012">
    <property type="entry name" value="GENERAL SECRETION PATHWAY PROTEIN"/>
    <property type="match status" value="1"/>
</dbReference>
<dbReference type="InParanoid" id="A0A146G999"/>
<dbReference type="Pfam" id="PF00482">
    <property type="entry name" value="T2SSF"/>
    <property type="match status" value="2"/>
</dbReference>
<dbReference type="InterPro" id="IPR042094">
    <property type="entry name" value="T2SS_GspF_sf"/>
</dbReference>
<dbReference type="RefSeq" id="WP_075079151.1">
    <property type="nucleotide sequence ID" value="NZ_BDCO01000002.1"/>
</dbReference>
<feature type="domain" description="Type II secretion system protein GspF" evidence="8">
    <location>
        <begin position="272"/>
        <end position="395"/>
    </location>
</feature>
<feature type="transmembrane region" description="Helical" evidence="7">
    <location>
        <begin position="221"/>
        <end position="239"/>
    </location>
</feature>
<dbReference type="EMBL" id="BDCO01000002">
    <property type="protein sequence ID" value="GAT33417.1"/>
    <property type="molecule type" value="Genomic_DNA"/>
</dbReference>
<evidence type="ECO:0000256" key="7">
    <source>
        <dbReference type="SAM" id="Phobius"/>
    </source>
</evidence>
<proteinExistence type="inferred from homology"/>
<keyword evidence="5 7" id="KW-1133">Transmembrane helix</keyword>
<comment type="similarity">
    <text evidence="2">Belongs to the GSP F family.</text>
</comment>
<dbReference type="Gene3D" id="1.20.81.30">
    <property type="entry name" value="Type II secretion system (T2SS), domain F"/>
    <property type="match status" value="2"/>
</dbReference>
<dbReference type="InterPro" id="IPR003004">
    <property type="entry name" value="GspF/PilC"/>
</dbReference>
<evidence type="ECO:0000256" key="2">
    <source>
        <dbReference type="ARBA" id="ARBA00005745"/>
    </source>
</evidence>
<evidence type="ECO:0000256" key="1">
    <source>
        <dbReference type="ARBA" id="ARBA00004651"/>
    </source>
</evidence>
<evidence type="ECO:0000313" key="9">
    <source>
        <dbReference type="EMBL" id="GAT33417.1"/>
    </source>
</evidence>
<dbReference type="AlphaFoldDB" id="A0A146G999"/>
<gene>
    <name evidence="9" type="ORF">TSACC_21833</name>
</gene>
<accession>A0A146G999</accession>
<keyword evidence="3" id="KW-1003">Cell membrane</keyword>
<protein>
    <submittedName>
        <fullName evidence="9">Type IV pilus assembly protein PilC</fullName>
    </submittedName>
</protein>
<organism evidence="9 10">
    <name type="scientific">Terrimicrobium sacchariphilum</name>
    <dbReference type="NCBI Taxonomy" id="690879"/>
    <lineage>
        <taxon>Bacteria</taxon>
        <taxon>Pseudomonadati</taxon>
        <taxon>Verrucomicrobiota</taxon>
        <taxon>Terrimicrobiia</taxon>
        <taxon>Terrimicrobiales</taxon>
        <taxon>Terrimicrobiaceae</taxon>
        <taxon>Terrimicrobium</taxon>
    </lineage>
</organism>
<comment type="caution">
    <text evidence="9">The sequence shown here is derived from an EMBL/GenBank/DDBJ whole genome shotgun (WGS) entry which is preliminary data.</text>
</comment>
<dbReference type="PRINTS" id="PR00812">
    <property type="entry name" value="BCTERIALGSPF"/>
</dbReference>
<dbReference type="STRING" id="690879.TSACC_21833"/>